<dbReference type="GO" id="GO:0005737">
    <property type="term" value="C:cytoplasm"/>
    <property type="evidence" value="ECO:0007669"/>
    <property type="project" value="UniProtKB-SubCell"/>
</dbReference>
<dbReference type="HAMAP" id="MF_00528">
    <property type="entry name" value="Maf"/>
    <property type="match status" value="1"/>
</dbReference>
<keyword evidence="4 6" id="KW-0378">Hydrolase</keyword>
<feature type="site" description="Important for substrate specificity" evidence="6">
    <location>
        <position position="71"/>
    </location>
</feature>
<dbReference type="PIRSF" id="PIRSF006305">
    <property type="entry name" value="Maf"/>
    <property type="match status" value="1"/>
</dbReference>
<evidence type="ECO:0000313" key="7">
    <source>
        <dbReference type="EMBL" id="TCZ75166.1"/>
    </source>
</evidence>
<comment type="caution">
    <text evidence="6">Lacks conserved residue(s) required for the propagation of feature annotation.</text>
</comment>
<comment type="subcellular location">
    <subcellularLocation>
        <location evidence="2 6">Cytoplasm</location>
    </subcellularLocation>
</comment>
<reference evidence="7 8" key="1">
    <citation type="submission" date="2019-03" db="EMBL/GenBank/DDBJ databases">
        <authorList>
            <person name="Kim M.K.M."/>
        </authorList>
    </citation>
    <scope>NUCLEOTIDE SEQUENCE [LARGE SCALE GENOMIC DNA]</scope>
    <source>
        <strain evidence="7 8">18JY21-1</strain>
    </source>
</reference>
<evidence type="ECO:0000256" key="2">
    <source>
        <dbReference type="ARBA" id="ARBA00004496"/>
    </source>
</evidence>
<keyword evidence="5 6" id="KW-0546">Nucleotide metabolism</keyword>
<dbReference type="NCBIfam" id="TIGR00172">
    <property type="entry name" value="maf"/>
    <property type="match status" value="1"/>
</dbReference>
<feature type="site" description="Important for substrate specificity" evidence="6">
    <location>
        <position position="13"/>
    </location>
</feature>
<comment type="catalytic activity">
    <reaction evidence="6">
        <text>UTP + H2O = UMP + diphosphate + H(+)</text>
        <dbReference type="Rhea" id="RHEA:29395"/>
        <dbReference type="ChEBI" id="CHEBI:15377"/>
        <dbReference type="ChEBI" id="CHEBI:15378"/>
        <dbReference type="ChEBI" id="CHEBI:33019"/>
        <dbReference type="ChEBI" id="CHEBI:46398"/>
        <dbReference type="ChEBI" id="CHEBI:57865"/>
        <dbReference type="EC" id="3.6.1.9"/>
    </reaction>
</comment>
<name>A0A4R4E666_9BACL</name>
<dbReference type="PANTHER" id="PTHR43213">
    <property type="entry name" value="BIFUNCTIONAL DTTP/UTP PYROPHOSPHATASE/METHYLTRANSFERASE PROTEIN-RELATED"/>
    <property type="match status" value="1"/>
</dbReference>
<dbReference type="SUPFAM" id="SSF52972">
    <property type="entry name" value="ITPase-like"/>
    <property type="match status" value="1"/>
</dbReference>
<dbReference type="GO" id="GO:0036218">
    <property type="term" value="F:dTTP diphosphatase activity"/>
    <property type="evidence" value="ECO:0007669"/>
    <property type="project" value="RHEA"/>
</dbReference>
<evidence type="ECO:0000313" key="8">
    <source>
        <dbReference type="Proteomes" id="UP000295418"/>
    </source>
</evidence>
<dbReference type="FunFam" id="3.90.950.10:FF:000005">
    <property type="entry name" value="7-methyl-GTP pyrophosphatase"/>
    <property type="match status" value="1"/>
</dbReference>
<dbReference type="AlphaFoldDB" id="A0A4R4E666"/>
<dbReference type="InterPro" id="IPR003697">
    <property type="entry name" value="Maf-like"/>
</dbReference>
<feature type="site" description="Important for substrate specificity" evidence="6">
    <location>
        <position position="155"/>
    </location>
</feature>
<comment type="similarity">
    <text evidence="6">Belongs to the Maf family. YhdE subfamily.</text>
</comment>
<dbReference type="Proteomes" id="UP000295418">
    <property type="component" value="Unassembled WGS sequence"/>
</dbReference>
<evidence type="ECO:0000256" key="1">
    <source>
        <dbReference type="ARBA" id="ARBA00001968"/>
    </source>
</evidence>
<protein>
    <recommendedName>
        <fullName evidence="6">dTTP/UTP pyrophosphatase</fullName>
        <shortName evidence="6">dTTPase/UTPase</shortName>
        <ecNumber evidence="6">3.6.1.9</ecNumber>
    </recommendedName>
    <alternativeName>
        <fullName evidence="6">Nucleoside triphosphate pyrophosphatase</fullName>
    </alternativeName>
    <alternativeName>
        <fullName evidence="6">Nucleotide pyrophosphatase</fullName>
        <shortName evidence="6">Nucleotide PPase</shortName>
    </alternativeName>
</protein>
<dbReference type="OrthoDB" id="9807767at2"/>
<dbReference type="InterPro" id="IPR029001">
    <property type="entry name" value="ITPase-like_fam"/>
</dbReference>
<dbReference type="Gene3D" id="3.90.950.10">
    <property type="match status" value="1"/>
</dbReference>
<comment type="caution">
    <text evidence="7">The sequence shown here is derived from an EMBL/GenBank/DDBJ whole genome shotgun (WGS) entry which is preliminary data.</text>
</comment>
<accession>A0A4R4E666</accession>
<evidence type="ECO:0000256" key="3">
    <source>
        <dbReference type="ARBA" id="ARBA00022490"/>
    </source>
</evidence>
<comment type="function">
    <text evidence="6">Nucleoside triphosphate pyrophosphatase that hydrolyzes dTTP and UTP. May have a dual role in cell division arrest and in preventing the incorporation of modified nucleotides into cellular nucleic acids.</text>
</comment>
<dbReference type="EMBL" id="SKFG01000022">
    <property type="protein sequence ID" value="TCZ75166.1"/>
    <property type="molecule type" value="Genomic_DNA"/>
</dbReference>
<dbReference type="EC" id="3.6.1.9" evidence="6"/>
<gene>
    <name evidence="7" type="ORF">E0485_18645</name>
</gene>
<keyword evidence="3 6" id="KW-0963">Cytoplasm</keyword>
<feature type="active site" description="Proton acceptor" evidence="6">
    <location>
        <position position="70"/>
    </location>
</feature>
<comment type="catalytic activity">
    <reaction evidence="6">
        <text>dTTP + H2O = dTMP + diphosphate + H(+)</text>
        <dbReference type="Rhea" id="RHEA:28534"/>
        <dbReference type="ChEBI" id="CHEBI:15377"/>
        <dbReference type="ChEBI" id="CHEBI:15378"/>
        <dbReference type="ChEBI" id="CHEBI:33019"/>
        <dbReference type="ChEBI" id="CHEBI:37568"/>
        <dbReference type="ChEBI" id="CHEBI:63528"/>
        <dbReference type="EC" id="3.6.1.9"/>
    </reaction>
</comment>
<dbReference type="RefSeq" id="WP_132419578.1">
    <property type="nucleotide sequence ID" value="NZ_SKFG01000022.1"/>
</dbReference>
<dbReference type="CDD" id="cd00555">
    <property type="entry name" value="Maf"/>
    <property type="match status" value="1"/>
</dbReference>
<keyword evidence="8" id="KW-1185">Reference proteome</keyword>
<dbReference type="GO" id="GO:0036221">
    <property type="term" value="F:UTP diphosphatase activity"/>
    <property type="evidence" value="ECO:0007669"/>
    <property type="project" value="RHEA"/>
</dbReference>
<sequence>MSSQLILASSSPRRKELLSGLGLSYVIDVSDVDESFEPGTSPKDVVMMLAMRKATAVADKHQEGLVIGADTIVVCDDEILGKPLHDEDARSMLTKLQGRQHQVFSGVAIVNAATGESKVEASCTEVVMRALSDEQIHKYVQSGEPRDKAGSYAIQGLGSTIVERIHGDYFTVVGLPLCLLNEMLAEFGLEVI</sequence>
<dbReference type="Pfam" id="PF02545">
    <property type="entry name" value="Maf"/>
    <property type="match status" value="1"/>
</dbReference>
<evidence type="ECO:0000256" key="6">
    <source>
        <dbReference type="HAMAP-Rule" id="MF_00528"/>
    </source>
</evidence>
<proteinExistence type="inferred from homology"/>
<evidence type="ECO:0000256" key="5">
    <source>
        <dbReference type="ARBA" id="ARBA00023080"/>
    </source>
</evidence>
<organism evidence="7 8">
    <name type="scientific">Paenibacillus albiflavus</name>
    <dbReference type="NCBI Taxonomy" id="2545760"/>
    <lineage>
        <taxon>Bacteria</taxon>
        <taxon>Bacillati</taxon>
        <taxon>Bacillota</taxon>
        <taxon>Bacilli</taxon>
        <taxon>Bacillales</taxon>
        <taxon>Paenibacillaceae</taxon>
        <taxon>Paenibacillus</taxon>
    </lineage>
</organism>
<dbReference type="GO" id="GO:0009117">
    <property type="term" value="P:nucleotide metabolic process"/>
    <property type="evidence" value="ECO:0007669"/>
    <property type="project" value="UniProtKB-KW"/>
</dbReference>
<evidence type="ECO:0000256" key="4">
    <source>
        <dbReference type="ARBA" id="ARBA00022801"/>
    </source>
</evidence>
<dbReference type="PANTHER" id="PTHR43213:SF5">
    <property type="entry name" value="BIFUNCTIONAL DTTP_UTP PYROPHOSPHATASE_METHYLTRANSFERASE PROTEIN-RELATED"/>
    <property type="match status" value="1"/>
</dbReference>
<comment type="cofactor">
    <cofactor evidence="1 6">
        <name>a divalent metal cation</name>
        <dbReference type="ChEBI" id="CHEBI:60240"/>
    </cofactor>
</comment>